<accession>A0AA86VHV7</accession>
<evidence type="ECO:0000313" key="2">
    <source>
        <dbReference type="Proteomes" id="UP001189624"/>
    </source>
</evidence>
<dbReference type="AlphaFoldDB" id="A0AA86VHV7"/>
<organism evidence="1 2">
    <name type="scientific">Sphenostylis stenocarpa</name>
    <dbReference type="NCBI Taxonomy" id="92480"/>
    <lineage>
        <taxon>Eukaryota</taxon>
        <taxon>Viridiplantae</taxon>
        <taxon>Streptophyta</taxon>
        <taxon>Embryophyta</taxon>
        <taxon>Tracheophyta</taxon>
        <taxon>Spermatophyta</taxon>
        <taxon>Magnoliopsida</taxon>
        <taxon>eudicotyledons</taxon>
        <taxon>Gunneridae</taxon>
        <taxon>Pentapetalae</taxon>
        <taxon>rosids</taxon>
        <taxon>fabids</taxon>
        <taxon>Fabales</taxon>
        <taxon>Fabaceae</taxon>
        <taxon>Papilionoideae</taxon>
        <taxon>50 kb inversion clade</taxon>
        <taxon>NPAAA clade</taxon>
        <taxon>indigoferoid/millettioid clade</taxon>
        <taxon>Phaseoleae</taxon>
        <taxon>Sphenostylis</taxon>
    </lineage>
</organism>
<dbReference type="Gramene" id="rna-AYBTSS11_LOCUS8823">
    <property type="protein sequence ID" value="CAJ1938849.1"/>
    <property type="gene ID" value="gene-AYBTSS11_LOCUS8823"/>
</dbReference>
<gene>
    <name evidence="1" type="ORF">AYBTSS11_LOCUS8823</name>
</gene>
<dbReference type="Proteomes" id="UP001189624">
    <property type="component" value="Chromosome 3"/>
</dbReference>
<reference evidence="1" key="1">
    <citation type="submission" date="2023-10" db="EMBL/GenBank/DDBJ databases">
        <authorList>
            <person name="Domelevo Entfellner J.-B."/>
        </authorList>
    </citation>
    <scope>NUCLEOTIDE SEQUENCE</scope>
</reference>
<keyword evidence="2" id="KW-1185">Reference proteome</keyword>
<evidence type="ECO:0000313" key="1">
    <source>
        <dbReference type="EMBL" id="CAJ1938849.1"/>
    </source>
</evidence>
<name>A0AA86VHV7_9FABA</name>
<sequence>LTATFNVNVVLGNPNFALCVCYKSLRLALLFDNLVICSSTAAQTDTPARARYAVFHIRFPDGVVR</sequence>
<protein>
    <submittedName>
        <fullName evidence="1">Uncharacterized protein</fullName>
    </submittedName>
</protein>
<dbReference type="EMBL" id="OY731400">
    <property type="protein sequence ID" value="CAJ1938849.1"/>
    <property type="molecule type" value="Genomic_DNA"/>
</dbReference>
<feature type="non-terminal residue" evidence="1">
    <location>
        <position position="1"/>
    </location>
</feature>
<proteinExistence type="predicted"/>